<dbReference type="RefSeq" id="WP_344662361.1">
    <property type="nucleotide sequence ID" value="NZ_BAAAQM010000071.1"/>
</dbReference>
<evidence type="ECO:0000256" key="1">
    <source>
        <dbReference type="SAM" id="MobiDB-lite"/>
    </source>
</evidence>
<dbReference type="Proteomes" id="UP001499854">
    <property type="component" value="Unassembled WGS sequence"/>
</dbReference>
<keyword evidence="3" id="KW-1185">Reference proteome</keyword>
<dbReference type="EMBL" id="BAAAQM010000071">
    <property type="protein sequence ID" value="GAA2001272.1"/>
    <property type="molecule type" value="Genomic_DNA"/>
</dbReference>
<gene>
    <name evidence="2" type="ORF">GCM10009838_78800</name>
</gene>
<reference evidence="2 3" key="1">
    <citation type="journal article" date="2019" name="Int. J. Syst. Evol. Microbiol.">
        <title>The Global Catalogue of Microorganisms (GCM) 10K type strain sequencing project: providing services to taxonomists for standard genome sequencing and annotation.</title>
        <authorList>
            <consortium name="The Broad Institute Genomics Platform"/>
            <consortium name="The Broad Institute Genome Sequencing Center for Infectious Disease"/>
            <person name="Wu L."/>
            <person name="Ma J."/>
        </authorList>
    </citation>
    <scope>NUCLEOTIDE SEQUENCE [LARGE SCALE GENOMIC DNA]</scope>
    <source>
        <strain evidence="2 3">JCM 16013</strain>
    </source>
</reference>
<name>A0ABN2T814_9ACTN</name>
<feature type="region of interest" description="Disordered" evidence="1">
    <location>
        <begin position="1"/>
        <end position="23"/>
    </location>
</feature>
<evidence type="ECO:0000313" key="2">
    <source>
        <dbReference type="EMBL" id="GAA2001272.1"/>
    </source>
</evidence>
<organism evidence="2 3">
    <name type="scientific">Catenulispora subtropica</name>
    <dbReference type="NCBI Taxonomy" id="450798"/>
    <lineage>
        <taxon>Bacteria</taxon>
        <taxon>Bacillati</taxon>
        <taxon>Actinomycetota</taxon>
        <taxon>Actinomycetes</taxon>
        <taxon>Catenulisporales</taxon>
        <taxon>Catenulisporaceae</taxon>
        <taxon>Catenulispora</taxon>
    </lineage>
</organism>
<accession>A0ABN2T814</accession>
<feature type="compositionally biased region" description="Basic and acidic residues" evidence="1">
    <location>
        <begin position="1"/>
        <end position="10"/>
    </location>
</feature>
<evidence type="ECO:0000313" key="3">
    <source>
        <dbReference type="Proteomes" id="UP001499854"/>
    </source>
</evidence>
<proteinExistence type="predicted"/>
<protein>
    <submittedName>
        <fullName evidence="2">Uncharacterized protein</fullName>
    </submittedName>
</protein>
<comment type="caution">
    <text evidence="2">The sequence shown here is derived from an EMBL/GenBank/DDBJ whole genome shotgun (WGS) entry which is preliminary data.</text>
</comment>
<sequence length="44" mass="4568">MAKRVDRTEFVSESQSGVGTDGSMLSYAPVTSTSVLSVVAGECQ</sequence>